<dbReference type="Gene3D" id="3.40.50.10140">
    <property type="entry name" value="Toll/interleukin-1 receptor homology (TIR) domain"/>
    <property type="match status" value="1"/>
</dbReference>
<organism evidence="2 3">
    <name type="scientific">Kutzneria viridogrisea</name>
    <dbReference type="NCBI Taxonomy" id="47990"/>
    <lineage>
        <taxon>Bacteria</taxon>
        <taxon>Bacillati</taxon>
        <taxon>Actinomycetota</taxon>
        <taxon>Actinomycetes</taxon>
        <taxon>Pseudonocardiales</taxon>
        <taxon>Pseudonocardiaceae</taxon>
        <taxon>Kutzneria</taxon>
    </lineage>
</organism>
<gene>
    <name evidence="2" type="ORF">BC739_008003</name>
</gene>
<dbReference type="PROSITE" id="PS50104">
    <property type="entry name" value="TIR"/>
    <property type="match status" value="1"/>
</dbReference>
<dbReference type="Proteomes" id="UP000517916">
    <property type="component" value="Unassembled WGS sequence"/>
</dbReference>
<name>A0ABR6BVW9_9PSEU</name>
<feature type="domain" description="TIR" evidence="1">
    <location>
        <begin position="1"/>
        <end position="120"/>
    </location>
</feature>
<sequence>MAERLGRELGERGVTPFVDARDILPGQDLVLTINDALTQSDYFVLLWSRNTVGRRWVDLEWTTALARDLEDRRCFLFVVRLDDTPLPLILTMRRYLDAFGSWETVADELAAAWRRDQAVGLPVLPAPVGVDLGEGPTSVLYVRNRALSVAHTVAVPSSATGRELEKAVRTSLALPDQVTELGGKVGLTFHYQLRHRGQEIADQPLPALHITEGSMIDLEVELETWDSDGTVCRTTYRTNGYSGLPPEMIHKLVNSGIGHLRPRRG</sequence>
<dbReference type="EMBL" id="JACJID010000007">
    <property type="protein sequence ID" value="MBA8930756.1"/>
    <property type="molecule type" value="Genomic_DNA"/>
</dbReference>
<dbReference type="Pfam" id="PF13676">
    <property type="entry name" value="TIR_2"/>
    <property type="match status" value="1"/>
</dbReference>
<protein>
    <recommendedName>
        <fullName evidence="1">TIR domain-containing protein</fullName>
    </recommendedName>
</protein>
<dbReference type="InterPro" id="IPR035897">
    <property type="entry name" value="Toll_tir_struct_dom_sf"/>
</dbReference>
<proteinExistence type="predicted"/>
<keyword evidence="3" id="KW-1185">Reference proteome</keyword>
<evidence type="ECO:0000259" key="1">
    <source>
        <dbReference type="PROSITE" id="PS50104"/>
    </source>
</evidence>
<dbReference type="SUPFAM" id="SSF52200">
    <property type="entry name" value="Toll/Interleukin receptor TIR domain"/>
    <property type="match status" value="1"/>
</dbReference>
<comment type="caution">
    <text evidence="2">The sequence shown here is derived from an EMBL/GenBank/DDBJ whole genome shotgun (WGS) entry which is preliminary data.</text>
</comment>
<evidence type="ECO:0000313" key="2">
    <source>
        <dbReference type="EMBL" id="MBA8930756.1"/>
    </source>
</evidence>
<accession>A0ABR6BVW9</accession>
<dbReference type="InterPro" id="IPR000157">
    <property type="entry name" value="TIR_dom"/>
</dbReference>
<evidence type="ECO:0000313" key="3">
    <source>
        <dbReference type="Proteomes" id="UP000517916"/>
    </source>
</evidence>
<dbReference type="RefSeq" id="WP_182840051.1">
    <property type="nucleotide sequence ID" value="NZ_BAAABQ010000070.1"/>
</dbReference>
<reference evidence="2 3" key="1">
    <citation type="submission" date="2020-08" db="EMBL/GenBank/DDBJ databases">
        <title>Genomic Encyclopedia of Archaeal and Bacterial Type Strains, Phase II (KMG-II): from individual species to whole genera.</title>
        <authorList>
            <person name="Goeker M."/>
        </authorList>
    </citation>
    <scope>NUCLEOTIDE SEQUENCE [LARGE SCALE GENOMIC DNA]</scope>
    <source>
        <strain evidence="2 3">DSM 43850</strain>
    </source>
</reference>